<dbReference type="InterPro" id="IPR034110">
    <property type="entry name" value="LSMD1_Sm"/>
</dbReference>
<protein>
    <recommendedName>
        <fullName evidence="1">Sm domain-containing protein</fullName>
    </recommendedName>
</protein>
<sequence length="97" mass="10985">MQAQLVCDDHAAAIDQATSRAVPSAKEKLRAYLNHRMRISCDDSRQFTGIFKCVDNSKNIILSDTTETRQDSQRYVGMIMVPGGHIRQILVENLEYV</sequence>
<dbReference type="SMART" id="SM00651">
    <property type="entry name" value="Sm"/>
    <property type="match status" value="1"/>
</dbReference>
<dbReference type="GO" id="GO:0003723">
    <property type="term" value="F:RNA binding"/>
    <property type="evidence" value="ECO:0007669"/>
    <property type="project" value="InterPro"/>
</dbReference>
<keyword evidence="3" id="KW-1185">Reference proteome</keyword>
<dbReference type="InterPro" id="IPR050914">
    <property type="entry name" value="snRNP_SmB/NAA38-like"/>
</dbReference>
<name>A0A9W7Y2B6_9FUNG</name>
<organism evidence="2 3">
    <name type="scientific">Coemansia erecta</name>
    <dbReference type="NCBI Taxonomy" id="147472"/>
    <lineage>
        <taxon>Eukaryota</taxon>
        <taxon>Fungi</taxon>
        <taxon>Fungi incertae sedis</taxon>
        <taxon>Zoopagomycota</taxon>
        <taxon>Kickxellomycotina</taxon>
        <taxon>Kickxellomycetes</taxon>
        <taxon>Kickxellales</taxon>
        <taxon>Kickxellaceae</taxon>
        <taxon>Coemansia</taxon>
    </lineage>
</organism>
<reference evidence="2" key="1">
    <citation type="submission" date="2022-07" db="EMBL/GenBank/DDBJ databases">
        <title>Phylogenomic reconstructions and comparative analyses of Kickxellomycotina fungi.</title>
        <authorList>
            <person name="Reynolds N.K."/>
            <person name="Stajich J.E."/>
            <person name="Barry K."/>
            <person name="Grigoriev I.V."/>
            <person name="Crous P."/>
            <person name="Smith M.E."/>
        </authorList>
    </citation>
    <scope>NUCLEOTIDE SEQUENCE</scope>
    <source>
        <strain evidence="2">NBRC 32514</strain>
    </source>
</reference>
<dbReference type="Proteomes" id="UP001149813">
    <property type="component" value="Unassembled WGS sequence"/>
</dbReference>
<dbReference type="InterPro" id="IPR010920">
    <property type="entry name" value="LSM_dom_sf"/>
</dbReference>
<dbReference type="Pfam" id="PF01423">
    <property type="entry name" value="LSM"/>
    <property type="match status" value="1"/>
</dbReference>
<evidence type="ECO:0000313" key="2">
    <source>
        <dbReference type="EMBL" id="KAJ1723262.1"/>
    </source>
</evidence>
<dbReference type="InterPro" id="IPR001163">
    <property type="entry name" value="Sm_dom_euk/arc"/>
</dbReference>
<dbReference type="OrthoDB" id="368909at2759"/>
<dbReference type="EMBL" id="JANBOJ010000073">
    <property type="protein sequence ID" value="KAJ1723262.1"/>
    <property type="molecule type" value="Genomic_DNA"/>
</dbReference>
<dbReference type="PANTHER" id="PTHR10701">
    <property type="entry name" value="SMALL NUCLEAR RIBONUCLEOPROTEIN-ASSOCIATED PROTEIN B AND N"/>
    <property type="match status" value="1"/>
</dbReference>
<comment type="caution">
    <text evidence="2">The sequence shown here is derived from an EMBL/GenBank/DDBJ whole genome shotgun (WGS) entry which is preliminary data.</text>
</comment>
<proteinExistence type="predicted"/>
<gene>
    <name evidence="2" type="ORF">LPJ53_002360</name>
</gene>
<evidence type="ECO:0000259" key="1">
    <source>
        <dbReference type="PROSITE" id="PS52002"/>
    </source>
</evidence>
<accession>A0A9W7Y2B6</accession>
<dbReference type="CDD" id="cd06168">
    <property type="entry name" value="LSMD1"/>
    <property type="match status" value="1"/>
</dbReference>
<feature type="domain" description="Sm" evidence="1">
    <location>
        <begin position="24"/>
        <end position="95"/>
    </location>
</feature>
<dbReference type="InterPro" id="IPR047575">
    <property type="entry name" value="Sm"/>
</dbReference>
<dbReference type="AlphaFoldDB" id="A0A9W7Y2B6"/>
<dbReference type="SUPFAM" id="SSF50182">
    <property type="entry name" value="Sm-like ribonucleoproteins"/>
    <property type="match status" value="1"/>
</dbReference>
<dbReference type="GO" id="GO:0031417">
    <property type="term" value="C:NatC complex"/>
    <property type="evidence" value="ECO:0007669"/>
    <property type="project" value="InterPro"/>
</dbReference>
<evidence type="ECO:0000313" key="3">
    <source>
        <dbReference type="Proteomes" id="UP001149813"/>
    </source>
</evidence>
<dbReference type="Gene3D" id="2.30.30.100">
    <property type="match status" value="1"/>
</dbReference>
<dbReference type="PROSITE" id="PS52002">
    <property type="entry name" value="SM"/>
    <property type="match status" value="1"/>
</dbReference>
<dbReference type="PANTHER" id="PTHR10701:SF5">
    <property type="entry name" value="N-ALPHA-ACETYLTRANSFERASE 38, NATC AUXILIARY SUBUNIT"/>
    <property type="match status" value="1"/>
</dbReference>